<proteinExistence type="inferred from homology"/>
<dbReference type="PANTHER" id="PTHR22604">
    <property type="entry name" value="OXIDOREDUCTASES"/>
    <property type="match status" value="1"/>
</dbReference>
<feature type="domain" description="Gfo/Idh/MocA-like oxidoreductase N-terminal" evidence="6">
    <location>
        <begin position="14"/>
        <end position="140"/>
    </location>
</feature>
<evidence type="ECO:0000259" key="6">
    <source>
        <dbReference type="Pfam" id="PF01408"/>
    </source>
</evidence>
<dbReference type="AlphaFoldDB" id="A0A8A1LJV2"/>
<dbReference type="InterPro" id="IPR036291">
    <property type="entry name" value="NAD(P)-bd_dom_sf"/>
</dbReference>
<name>A0A8A1LJV2_AJEC8</name>
<dbReference type="InterPro" id="IPR000683">
    <property type="entry name" value="Gfo/Idh/MocA-like_OxRdtase_N"/>
</dbReference>
<sequence>MNPEAMAEPYNIRWGFMATGGIARSFARDMLIDPSLRNASDISHTIAAVASSTSRERAQRFITDNAIPQPCTAHGSYEALVNDPNVDIVYIATPHSHHFQNAMLALSAGKHVLCEKALTVNAAQARILVETARRRGLFFMEAVWTRFFPLSVQIRELVAKGEIGEVLRVIADTSCGSTDPEGEWGTAHRMVNMDLAGGVLLDVGVYSLTWVFQTLYHTRPLADRKPPSSISSQMIHYPATGADECSTILLEFPQSTPAGTHKAQGIAMTNFRLISNLDGKWTAGPTVRIQGTRGEIQVFGYPFHPESFKVIPLTGPGEAGDAREVREVVGEFPGEGKGMYWEADEAARCVRDGKLESETMLWEESLVIMDVMDEARRQGGLKYPDEIESTEYPVTLGGKKGVA</sequence>
<evidence type="ECO:0000256" key="5">
    <source>
        <dbReference type="ARBA" id="ARBA00049233"/>
    </source>
</evidence>
<gene>
    <name evidence="8" type="ORF">I7I53_01792</name>
</gene>
<evidence type="ECO:0000256" key="2">
    <source>
        <dbReference type="ARBA" id="ARBA00023002"/>
    </source>
</evidence>
<dbReference type="InterPro" id="IPR055170">
    <property type="entry name" value="GFO_IDH_MocA-like_dom"/>
</dbReference>
<dbReference type="Gene3D" id="3.30.360.10">
    <property type="entry name" value="Dihydrodipicolinate Reductase, domain 2"/>
    <property type="match status" value="1"/>
</dbReference>
<dbReference type="EC" id="1.1.1.179" evidence="3"/>
<dbReference type="Pfam" id="PF01408">
    <property type="entry name" value="GFO_IDH_MocA"/>
    <property type="match status" value="1"/>
</dbReference>
<reference evidence="8" key="1">
    <citation type="submission" date="2021-01" db="EMBL/GenBank/DDBJ databases">
        <title>Chromosome-level genome assembly of a human fungal pathogen reveals clustering of transcriptionally co-regulated genes.</title>
        <authorList>
            <person name="Voorhies M."/>
            <person name="Cohen S."/>
            <person name="Shea T.P."/>
            <person name="Petrus S."/>
            <person name="Munoz J.F."/>
            <person name="Poplawski S."/>
            <person name="Goldman W.E."/>
            <person name="Michael T."/>
            <person name="Cuomo C.A."/>
            <person name="Sil A."/>
            <person name="Beyhan S."/>
        </authorList>
    </citation>
    <scope>NUCLEOTIDE SEQUENCE</scope>
    <source>
        <strain evidence="8">H88</strain>
    </source>
</reference>
<accession>A0A8A1LJV2</accession>
<comment type="similarity">
    <text evidence="1">Belongs to the Gfo/Idh/MocA family.</text>
</comment>
<dbReference type="Proteomes" id="UP000663419">
    <property type="component" value="Chromosome 3"/>
</dbReference>
<evidence type="ECO:0000256" key="4">
    <source>
        <dbReference type="ARBA" id="ARBA00042988"/>
    </source>
</evidence>
<dbReference type="GO" id="GO:0000166">
    <property type="term" value="F:nucleotide binding"/>
    <property type="evidence" value="ECO:0007669"/>
    <property type="project" value="InterPro"/>
</dbReference>
<dbReference type="PANTHER" id="PTHR22604:SF115">
    <property type="entry name" value="DIHYDRODIOL DEHYDROGENASE, PUTATIVE (AFU_ORTHOLOGUE AFUA_1G07520)-RELATED"/>
    <property type="match status" value="1"/>
</dbReference>
<dbReference type="SUPFAM" id="SSF51735">
    <property type="entry name" value="NAD(P)-binding Rossmann-fold domains"/>
    <property type="match status" value="1"/>
</dbReference>
<protein>
    <recommendedName>
        <fullName evidence="3">D-xylose 1-dehydrogenase (NADP(+), D-xylono-1,5-lactone-forming)</fullName>
        <ecNumber evidence="3">1.1.1.179</ecNumber>
    </recommendedName>
    <alternativeName>
        <fullName evidence="4">D-xylose-NADP dehydrogenase</fullName>
    </alternativeName>
</protein>
<feature type="domain" description="GFO/IDH/MocA-like oxidoreductase" evidence="7">
    <location>
        <begin position="153"/>
        <end position="296"/>
    </location>
</feature>
<dbReference type="SUPFAM" id="SSF55347">
    <property type="entry name" value="Glyceraldehyde-3-phosphate dehydrogenase-like, C-terminal domain"/>
    <property type="match status" value="1"/>
</dbReference>
<evidence type="ECO:0000256" key="1">
    <source>
        <dbReference type="ARBA" id="ARBA00010928"/>
    </source>
</evidence>
<dbReference type="InterPro" id="IPR050984">
    <property type="entry name" value="Gfo/Idh/MocA_domain"/>
</dbReference>
<dbReference type="GO" id="GO:0047837">
    <property type="term" value="F:D-xylose 1-dehydrogenase (NADP+) activity"/>
    <property type="evidence" value="ECO:0007669"/>
    <property type="project" value="UniProtKB-EC"/>
</dbReference>
<organism evidence="8 9">
    <name type="scientific">Ajellomyces capsulatus (strain H88)</name>
    <name type="common">Darling's disease fungus</name>
    <name type="synonym">Histoplasma capsulatum</name>
    <dbReference type="NCBI Taxonomy" id="544711"/>
    <lineage>
        <taxon>Eukaryota</taxon>
        <taxon>Fungi</taxon>
        <taxon>Dikarya</taxon>
        <taxon>Ascomycota</taxon>
        <taxon>Pezizomycotina</taxon>
        <taxon>Eurotiomycetes</taxon>
        <taxon>Eurotiomycetidae</taxon>
        <taxon>Onygenales</taxon>
        <taxon>Ajellomycetaceae</taxon>
        <taxon>Histoplasma</taxon>
    </lineage>
</organism>
<dbReference type="Pfam" id="PF22725">
    <property type="entry name" value="GFO_IDH_MocA_C3"/>
    <property type="match status" value="1"/>
</dbReference>
<comment type="catalytic activity">
    <reaction evidence="5">
        <text>D-xylose + NADP(+) = D-xylono-1,5-lactone + NADPH + H(+)</text>
        <dbReference type="Rhea" id="RHEA:22000"/>
        <dbReference type="ChEBI" id="CHEBI:15378"/>
        <dbReference type="ChEBI" id="CHEBI:15867"/>
        <dbReference type="ChEBI" id="CHEBI:53455"/>
        <dbReference type="ChEBI" id="CHEBI:57783"/>
        <dbReference type="ChEBI" id="CHEBI:58349"/>
        <dbReference type="EC" id="1.1.1.179"/>
    </reaction>
</comment>
<evidence type="ECO:0000313" key="8">
    <source>
        <dbReference type="EMBL" id="QSS54289.1"/>
    </source>
</evidence>
<dbReference type="EMBL" id="CP069104">
    <property type="protein sequence ID" value="QSS54289.1"/>
    <property type="molecule type" value="Genomic_DNA"/>
</dbReference>
<dbReference type="Gene3D" id="3.40.50.720">
    <property type="entry name" value="NAD(P)-binding Rossmann-like Domain"/>
    <property type="match status" value="1"/>
</dbReference>
<evidence type="ECO:0000313" key="9">
    <source>
        <dbReference type="Proteomes" id="UP000663419"/>
    </source>
</evidence>
<keyword evidence="2" id="KW-0560">Oxidoreductase</keyword>
<evidence type="ECO:0000259" key="7">
    <source>
        <dbReference type="Pfam" id="PF22725"/>
    </source>
</evidence>
<dbReference type="VEuPathDB" id="FungiDB:I7I53_01792"/>
<evidence type="ECO:0000256" key="3">
    <source>
        <dbReference type="ARBA" id="ARBA00038984"/>
    </source>
</evidence>